<dbReference type="Proteomes" id="UP000887565">
    <property type="component" value="Unplaced"/>
</dbReference>
<organism evidence="1 2">
    <name type="scientific">Romanomermis culicivorax</name>
    <name type="common">Nematode worm</name>
    <dbReference type="NCBI Taxonomy" id="13658"/>
    <lineage>
        <taxon>Eukaryota</taxon>
        <taxon>Metazoa</taxon>
        <taxon>Ecdysozoa</taxon>
        <taxon>Nematoda</taxon>
        <taxon>Enoplea</taxon>
        <taxon>Dorylaimia</taxon>
        <taxon>Mermithida</taxon>
        <taxon>Mermithoidea</taxon>
        <taxon>Mermithidae</taxon>
        <taxon>Romanomermis</taxon>
    </lineage>
</organism>
<proteinExistence type="predicted"/>
<dbReference type="InterPro" id="IPR011993">
    <property type="entry name" value="PH-like_dom_sf"/>
</dbReference>
<dbReference type="AlphaFoldDB" id="A0A915IBS8"/>
<sequence length="96" mass="10814">ADNFDSDSNHVHDFDSDSNHYHVHEINYGYWIGTVLLSTCELIERPSKRDGFCFKLFHPLDQSIWATRGPQGENFGAVTQPLPGSYLICRAAGEEA</sequence>
<dbReference type="Gene3D" id="2.30.29.30">
    <property type="entry name" value="Pleckstrin-homology domain (PH domain)/Phosphotyrosine-binding domain (PTB)"/>
    <property type="match status" value="1"/>
</dbReference>
<name>A0A915IBS8_ROMCU</name>
<reference evidence="2" key="1">
    <citation type="submission" date="2022-11" db="UniProtKB">
        <authorList>
            <consortium name="WormBaseParasite"/>
        </authorList>
    </citation>
    <scope>IDENTIFICATION</scope>
</reference>
<dbReference type="WBParaSite" id="nRc.2.0.1.t10706-RA">
    <property type="protein sequence ID" value="nRc.2.0.1.t10706-RA"/>
    <property type="gene ID" value="nRc.2.0.1.g10706"/>
</dbReference>
<evidence type="ECO:0000313" key="2">
    <source>
        <dbReference type="WBParaSite" id="nRc.2.0.1.t10706-RA"/>
    </source>
</evidence>
<protein>
    <submittedName>
        <fullName evidence="2">Uncharacterized protein</fullName>
    </submittedName>
</protein>
<evidence type="ECO:0000313" key="1">
    <source>
        <dbReference type="Proteomes" id="UP000887565"/>
    </source>
</evidence>
<accession>A0A915IBS8</accession>
<keyword evidence="1" id="KW-1185">Reference proteome</keyword>